<accession>A0A8A0RHG1</accession>
<dbReference type="AlphaFoldDB" id="A0A8A0RHG1"/>
<reference evidence="2" key="1">
    <citation type="submission" date="2020-07" db="EMBL/GenBank/DDBJ databases">
        <title>Koleobacter methoxysyntrophicus gen. nov., sp. nov., a novel anaerobic bacterium isolated from deep subsurface oil field and proposal of Koleobacterales ord. nov. in the phylum Firmicutes.</title>
        <authorList>
            <person name="Sakamoto S."/>
            <person name="Tamaki H."/>
        </authorList>
    </citation>
    <scope>NUCLEOTIDE SEQUENCE</scope>
    <source>
        <strain evidence="2">NRmbB1</strain>
    </source>
</reference>
<dbReference type="KEGG" id="kme:H0A61_00228"/>
<dbReference type="InterPro" id="IPR002934">
    <property type="entry name" value="Polymerase_NTP_transf_dom"/>
</dbReference>
<dbReference type="InterPro" id="IPR043519">
    <property type="entry name" value="NT_sf"/>
</dbReference>
<proteinExistence type="predicted"/>
<gene>
    <name evidence="2" type="ORF">H0A61_00228</name>
</gene>
<dbReference type="SUPFAM" id="SSF81301">
    <property type="entry name" value="Nucleotidyltransferase"/>
    <property type="match status" value="1"/>
</dbReference>
<organism evidence="2 3">
    <name type="scientific">Koleobacter methoxysyntrophicus</name>
    <dbReference type="NCBI Taxonomy" id="2751313"/>
    <lineage>
        <taxon>Bacteria</taxon>
        <taxon>Bacillati</taxon>
        <taxon>Bacillota</taxon>
        <taxon>Clostridia</taxon>
        <taxon>Koleobacterales</taxon>
        <taxon>Koleobacteraceae</taxon>
        <taxon>Koleobacter</taxon>
    </lineage>
</organism>
<dbReference type="Pfam" id="PF01909">
    <property type="entry name" value="NTP_transf_2"/>
    <property type="match status" value="1"/>
</dbReference>
<evidence type="ECO:0000313" key="2">
    <source>
        <dbReference type="EMBL" id="QSQ07911.1"/>
    </source>
</evidence>
<dbReference type="Gene3D" id="3.30.460.10">
    <property type="entry name" value="Beta Polymerase, domain 2"/>
    <property type="match status" value="1"/>
</dbReference>
<evidence type="ECO:0000313" key="3">
    <source>
        <dbReference type="Proteomes" id="UP000662904"/>
    </source>
</evidence>
<sequence length="107" mass="12330">MVKTKDEIIKIINDYIKNLNNHVKIERVILFGSYARNEALSSSDVDLLVVSDDFRGMSFFERLEFLQKFWNYEVGADILGYTPGEIEEMSRKISFVSEVVKTGIDVT</sequence>
<dbReference type="RefSeq" id="WP_206708156.1">
    <property type="nucleotide sequence ID" value="NZ_CP059066.1"/>
</dbReference>
<dbReference type="PANTHER" id="PTHR43449:SF1">
    <property type="entry name" value="POLYMERASE BETA NUCLEOTIDYLTRANSFERASE DOMAIN-CONTAINING PROTEIN"/>
    <property type="match status" value="1"/>
</dbReference>
<keyword evidence="3" id="KW-1185">Reference proteome</keyword>
<feature type="domain" description="Polymerase nucleotidyl transferase" evidence="1">
    <location>
        <begin position="15"/>
        <end position="98"/>
    </location>
</feature>
<dbReference type="Proteomes" id="UP000662904">
    <property type="component" value="Chromosome"/>
</dbReference>
<protein>
    <recommendedName>
        <fullName evidence="1">Polymerase nucleotidyl transferase domain-containing protein</fullName>
    </recommendedName>
</protein>
<dbReference type="GO" id="GO:0016779">
    <property type="term" value="F:nucleotidyltransferase activity"/>
    <property type="evidence" value="ECO:0007669"/>
    <property type="project" value="InterPro"/>
</dbReference>
<dbReference type="CDD" id="cd05403">
    <property type="entry name" value="NT_KNTase_like"/>
    <property type="match status" value="1"/>
</dbReference>
<name>A0A8A0RHG1_9FIRM</name>
<evidence type="ECO:0000259" key="1">
    <source>
        <dbReference type="Pfam" id="PF01909"/>
    </source>
</evidence>
<dbReference type="PANTHER" id="PTHR43449">
    <property type="entry name" value="NUCLEOTIDYLTRANSFERASE"/>
    <property type="match status" value="1"/>
</dbReference>
<dbReference type="EMBL" id="CP059066">
    <property type="protein sequence ID" value="QSQ07911.1"/>
    <property type="molecule type" value="Genomic_DNA"/>
</dbReference>